<dbReference type="AlphaFoldDB" id="A0A7W7Q0S7"/>
<accession>A0A7W7Q0S7</accession>
<dbReference type="InterPro" id="IPR029063">
    <property type="entry name" value="SAM-dependent_MTases_sf"/>
</dbReference>
<dbReference type="Gene3D" id="3.40.50.150">
    <property type="entry name" value="Vaccinia Virus protein VP39"/>
    <property type="match status" value="1"/>
</dbReference>
<dbReference type="GO" id="GO:0032259">
    <property type="term" value="P:methylation"/>
    <property type="evidence" value="ECO:0007669"/>
    <property type="project" value="UniProtKB-KW"/>
</dbReference>
<organism evidence="2 3">
    <name type="scientific">Actinophytocola algeriensis</name>
    <dbReference type="NCBI Taxonomy" id="1768010"/>
    <lineage>
        <taxon>Bacteria</taxon>
        <taxon>Bacillati</taxon>
        <taxon>Actinomycetota</taxon>
        <taxon>Actinomycetes</taxon>
        <taxon>Pseudonocardiales</taxon>
        <taxon>Pseudonocardiaceae</taxon>
    </lineage>
</organism>
<sequence>MATDFLTATRSSYDRVAVAYADHFRDELANLPVECRSLELFASLVDGPVLEVGCGTGLATAYLHDLGVAVTGVDLSPGMLDVARRTCPDVEFEEASMLALPHADGAFAGVLAFYSTIHVPDDLLPTALSELARVLRPGGPLMLAFQIGDEPMHLTSALGHELDLVFHRRRPEKMAALLADAGVPVEVTTVRVARESERTPQAFLIARKPA</sequence>
<dbReference type="GO" id="GO:0008168">
    <property type="term" value="F:methyltransferase activity"/>
    <property type="evidence" value="ECO:0007669"/>
    <property type="project" value="UniProtKB-KW"/>
</dbReference>
<gene>
    <name evidence="2" type="ORF">FHR82_001065</name>
</gene>
<evidence type="ECO:0000259" key="1">
    <source>
        <dbReference type="Pfam" id="PF13649"/>
    </source>
</evidence>
<dbReference type="Pfam" id="PF13649">
    <property type="entry name" value="Methyltransf_25"/>
    <property type="match status" value="1"/>
</dbReference>
<name>A0A7W7Q0S7_9PSEU</name>
<keyword evidence="2" id="KW-0489">Methyltransferase</keyword>
<dbReference type="SUPFAM" id="SSF53335">
    <property type="entry name" value="S-adenosyl-L-methionine-dependent methyltransferases"/>
    <property type="match status" value="1"/>
</dbReference>
<proteinExistence type="predicted"/>
<dbReference type="Proteomes" id="UP000520767">
    <property type="component" value="Unassembled WGS sequence"/>
</dbReference>
<keyword evidence="3" id="KW-1185">Reference proteome</keyword>
<evidence type="ECO:0000313" key="3">
    <source>
        <dbReference type="Proteomes" id="UP000520767"/>
    </source>
</evidence>
<dbReference type="EMBL" id="JACHJQ010000001">
    <property type="protein sequence ID" value="MBB4904855.1"/>
    <property type="molecule type" value="Genomic_DNA"/>
</dbReference>
<dbReference type="InterPro" id="IPR041698">
    <property type="entry name" value="Methyltransf_25"/>
</dbReference>
<dbReference type="InterPro" id="IPR050508">
    <property type="entry name" value="Methyltransf_Superfamily"/>
</dbReference>
<evidence type="ECO:0000313" key="2">
    <source>
        <dbReference type="EMBL" id="MBB4904855.1"/>
    </source>
</evidence>
<feature type="domain" description="Methyltransferase" evidence="1">
    <location>
        <begin position="49"/>
        <end position="139"/>
    </location>
</feature>
<comment type="caution">
    <text evidence="2">The sequence shown here is derived from an EMBL/GenBank/DDBJ whole genome shotgun (WGS) entry which is preliminary data.</text>
</comment>
<dbReference type="PANTHER" id="PTHR42912">
    <property type="entry name" value="METHYLTRANSFERASE"/>
    <property type="match status" value="1"/>
</dbReference>
<protein>
    <submittedName>
        <fullName evidence="2">SAM-dependent methyltransferase</fullName>
    </submittedName>
</protein>
<reference evidence="2 3" key="1">
    <citation type="submission" date="2020-08" db="EMBL/GenBank/DDBJ databases">
        <title>Genomic Encyclopedia of Type Strains, Phase III (KMG-III): the genomes of soil and plant-associated and newly described type strains.</title>
        <authorList>
            <person name="Whitman W."/>
        </authorList>
    </citation>
    <scope>NUCLEOTIDE SEQUENCE [LARGE SCALE GENOMIC DNA]</scope>
    <source>
        <strain evidence="2 3">CECT 8960</strain>
    </source>
</reference>
<dbReference type="CDD" id="cd02440">
    <property type="entry name" value="AdoMet_MTases"/>
    <property type="match status" value="1"/>
</dbReference>
<keyword evidence="2" id="KW-0808">Transferase</keyword>
<dbReference type="RefSeq" id="WP_184809048.1">
    <property type="nucleotide sequence ID" value="NZ_JACHJQ010000001.1"/>
</dbReference>